<dbReference type="SUPFAM" id="SSF57667">
    <property type="entry name" value="beta-beta-alpha zinc fingers"/>
    <property type="match status" value="1"/>
</dbReference>
<feature type="domain" description="C2H2-type" evidence="6">
    <location>
        <begin position="128"/>
        <end position="157"/>
    </location>
</feature>
<keyword evidence="3" id="KW-0862">Zinc</keyword>
<proteinExistence type="predicted"/>
<feature type="region of interest" description="Disordered" evidence="5">
    <location>
        <begin position="87"/>
        <end position="118"/>
    </location>
</feature>
<organism evidence="7 8">
    <name type="scientific">Ascochyta lentis</name>
    <dbReference type="NCBI Taxonomy" id="205686"/>
    <lineage>
        <taxon>Eukaryota</taxon>
        <taxon>Fungi</taxon>
        <taxon>Dikarya</taxon>
        <taxon>Ascomycota</taxon>
        <taxon>Pezizomycotina</taxon>
        <taxon>Dothideomycetes</taxon>
        <taxon>Pleosporomycetidae</taxon>
        <taxon>Pleosporales</taxon>
        <taxon>Pleosporineae</taxon>
        <taxon>Didymellaceae</taxon>
        <taxon>Ascochyta</taxon>
    </lineage>
</organism>
<evidence type="ECO:0000256" key="3">
    <source>
        <dbReference type="ARBA" id="ARBA00022833"/>
    </source>
</evidence>
<evidence type="ECO:0000313" key="7">
    <source>
        <dbReference type="EMBL" id="KAF9697113.1"/>
    </source>
</evidence>
<accession>A0A8H7J7Z0</accession>
<feature type="region of interest" description="Disordered" evidence="5">
    <location>
        <begin position="1"/>
        <end position="64"/>
    </location>
</feature>
<comment type="caution">
    <text evidence="7">The sequence shown here is derived from an EMBL/GenBank/DDBJ whole genome shotgun (WGS) entry which is preliminary data.</text>
</comment>
<keyword evidence="2 4" id="KW-0863">Zinc-finger</keyword>
<dbReference type="InterPro" id="IPR036236">
    <property type="entry name" value="Znf_C2H2_sf"/>
</dbReference>
<feature type="compositionally biased region" description="Low complexity" evidence="5">
    <location>
        <begin position="15"/>
        <end position="24"/>
    </location>
</feature>
<dbReference type="Pfam" id="PF12171">
    <property type="entry name" value="zf-C2H2_jaz"/>
    <property type="match status" value="1"/>
</dbReference>
<evidence type="ECO:0000259" key="6">
    <source>
        <dbReference type="PROSITE" id="PS50157"/>
    </source>
</evidence>
<dbReference type="OrthoDB" id="3733992at2759"/>
<evidence type="ECO:0000256" key="4">
    <source>
        <dbReference type="PROSITE-ProRule" id="PRU00042"/>
    </source>
</evidence>
<evidence type="ECO:0000256" key="2">
    <source>
        <dbReference type="ARBA" id="ARBA00022771"/>
    </source>
</evidence>
<evidence type="ECO:0000256" key="1">
    <source>
        <dbReference type="ARBA" id="ARBA00022723"/>
    </source>
</evidence>
<dbReference type="GO" id="GO:0008270">
    <property type="term" value="F:zinc ion binding"/>
    <property type="evidence" value="ECO:0007669"/>
    <property type="project" value="UniProtKB-KW"/>
</dbReference>
<sequence length="193" mass="21587">MPASDSDAISFGELSSDYDSADSASHPRKPPSTARHAANEPTLDTDGFEFSASATPQPNMEQDGFAFADLDPTFFPDAAYPTAEQGSVHTMHDENEQPSAEHTPFAQSAHSVPRNSRQRTEKAALGVLYCGTCDRYFGNEKVFKRHFMFGIRHGEEPRDMRDLYYKVWGQTWADEAREMERVGRVAEVDAMEL</sequence>
<reference evidence="7" key="1">
    <citation type="submission" date="2018-12" db="EMBL/GenBank/DDBJ databases">
        <authorList>
            <person name="Syme R.A."/>
            <person name="Farfan-Caceres L."/>
            <person name="Lichtenzveig J."/>
        </authorList>
    </citation>
    <scope>NUCLEOTIDE SEQUENCE</scope>
    <source>
        <strain evidence="7">Al4</strain>
    </source>
</reference>
<evidence type="ECO:0000313" key="8">
    <source>
        <dbReference type="Proteomes" id="UP000651452"/>
    </source>
</evidence>
<dbReference type="InterPro" id="IPR022755">
    <property type="entry name" value="Znf_C2H2_jaz"/>
</dbReference>
<dbReference type="EMBL" id="RZGK01000008">
    <property type="protein sequence ID" value="KAF9697113.1"/>
    <property type="molecule type" value="Genomic_DNA"/>
</dbReference>
<dbReference type="InterPro" id="IPR013087">
    <property type="entry name" value="Znf_C2H2_type"/>
</dbReference>
<protein>
    <recommendedName>
        <fullName evidence="6">C2H2-type domain-containing protein</fullName>
    </recommendedName>
</protein>
<keyword evidence="8" id="KW-1185">Reference proteome</keyword>
<name>A0A8H7J7Z0_9PLEO</name>
<keyword evidence="1" id="KW-0479">Metal-binding</keyword>
<dbReference type="AlphaFoldDB" id="A0A8H7J7Z0"/>
<evidence type="ECO:0000256" key="5">
    <source>
        <dbReference type="SAM" id="MobiDB-lite"/>
    </source>
</evidence>
<dbReference type="PROSITE" id="PS50157">
    <property type="entry name" value="ZINC_FINGER_C2H2_2"/>
    <property type="match status" value="1"/>
</dbReference>
<reference evidence="7" key="2">
    <citation type="submission" date="2020-09" db="EMBL/GenBank/DDBJ databases">
        <title>Reference genome assembly for Australian Ascochyta lentis isolate Al4.</title>
        <authorList>
            <person name="Lee R.C."/>
            <person name="Farfan-Caceres L.M."/>
            <person name="Debler J.W."/>
            <person name="Williams A.H."/>
            <person name="Henares B.M."/>
        </authorList>
    </citation>
    <scope>NUCLEOTIDE SEQUENCE</scope>
    <source>
        <strain evidence="7">Al4</strain>
    </source>
</reference>
<feature type="compositionally biased region" description="Polar residues" evidence="5">
    <location>
        <begin position="97"/>
        <end position="115"/>
    </location>
</feature>
<gene>
    <name evidence="7" type="ORF">EKO04_004632</name>
</gene>
<dbReference type="Proteomes" id="UP000651452">
    <property type="component" value="Unassembled WGS sequence"/>
</dbReference>